<protein>
    <submittedName>
        <fullName evidence="4">Uncharacterized protein</fullName>
    </submittedName>
</protein>
<keyword evidence="2" id="KW-0479">Metal-binding</keyword>
<dbReference type="EMBL" id="AUWY01000091">
    <property type="protein sequence ID" value="EQB31720.1"/>
    <property type="molecule type" value="Genomic_DNA"/>
</dbReference>
<sequence length="304" mass="33804">MKDLTFSRRGLLAGGAAAGMIAGSSAFAASGLTAGAVIERMKQHVGGPWREGGVDGYKSGSADTVVTGIVTTMMATFDALKAAARQGLNLVFTHESTYWSHQDTLTYIQDDPLYHRKRDFLAAHNMVSYHLHDHWHALRPIDGINLGTMQLMGWSRYMHADNQRMFTIPQTTLMALAREFQRRMGNRTLRIIGDPALPVSVVYESWGNCSAFPGIDFLESEADVLVIGETQDWDLIAYARDAVASGRKKALIVLGHVLSEQWGMKACAEWLKGFVTEVPVRYVPIIEPYWNIDRPVFEIDTRLA</sequence>
<accession>T0ISB1</accession>
<evidence type="ECO:0000256" key="1">
    <source>
        <dbReference type="ARBA" id="ARBA00006964"/>
    </source>
</evidence>
<feature type="chain" id="PRO_5004565355" evidence="3">
    <location>
        <begin position="29"/>
        <end position="304"/>
    </location>
</feature>
<dbReference type="InterPro" id="IPR036069">
    <property type="entry name" value="DUF34/NIF3_sf"/>
</dbReference>
<keyword evidence="5" id="KW-1185">Reference proteome</keyword>
<dbReference type="AlphaFoldDB" id="T0ISB1"/>
<evidence type="ECO:0000313" key="4">
    <source>
        <dbReference type="EMBL" id="EQB31720.1"/>
    </source>
</evidence>
<feature type="binding site" evidence="2">
    <location>
        <position position="256"/>
    </location>
    <ligand>
        <name>a divalent metal cation</name>
        <dbReference type="ChEBI" id="CHEBI:60240"/>
        <label>1</label>
    </ligand>
</feature>
<dbReference type="OrthoDB" id="9792935at2"/>
<evidence type="ECO:0000313" key="5">
    <source>
        <dbReference type="Proteomes" id="UP000015523"/>
    </source>
</evidence>
<comment type="similarity">
    <text evidence="1">Belongs to the GTP cyclohydrolase I type 2/NIF3 family.</text>
</comment>
<dbReference type="STRING" id="1346791.M529_13145"/>
<dbReference type="InterPro" id="IPR002678">
    <property type="entry name" value="DUF34/NIF3"/>
</dbReference>
<organism evidence="4 5">
    <name type="scientific">Sphingobium ummariense RL-3</name>
    <dbReference type="NCBI Taxonomy" id="1346791"/>
    <lineage>
        <taxon>Bacteria</taxon>
        <taxon>Pseudomonadati</taxon>
        <taxon>Pseudomonadota</taxon>
        <taxon>Alphaproteobacteria</taxon>
        <taxon>Sphingomonadales</taxon>
        <taxon>Sphingomonadaceae</taxon>
        <taxon>Sphingobium</taxon>
    </lineage>
</organism>
<dbReference type="PATRIC" id="fig|1346791.3.peg.2528"/>
<dbReference type="Gene3D" id="3.40.1390.30">
    <property type="entry name" value="NIF3 (NGG1p interacting factor 3)-like"/>
    <property type="match status" value="2"/>
</dbReference>
<dbReference type="RefSeq" id="WP_021318420.1">
    <property type="nucleotide sequence ID" value="NZ_AUWY01000091.1"/>
</dbReference>
<feature type="signal peptide" evidence="3">
    <location>
        <begin position="1"/>
        <end position="28"/>
    </location>
</feature>
<dbReference type="Proteomes" id="UP000015523">
    <property type="component" value="Unassembled WGS sequence"/>
</dbReference>
<keyword evidence="3" id="KW-0732">Signal</keyword>
<evidence type="ECO:0000256" key="2">
    <source>
        <dbReference type="PIRSR" id="PIRSR602678-1"/>
    </source>
</evidence>
<feature type="binding site" evidence="2">
    <location>
        <position position="260"/>
    </location>
    <ligand>
        <name>a divalent metal cation</name>
        <dbReference type="ChEBI" id="CHEBI:60240"/>
        <label>1</label>
    </ligand>
</feature>
<feature type="binding site" evidence="2">
    <location>
        <position position="94"/>
    </location>
    <ligand>
        <name>a divalent metal cation</name>
        <dbReference type="ChEBI" id="CHEBI:60240"/>
        <label>1</label>
    </ligand>
</feature>
<reference evidence="4 5" key="1">
    <citation type="journal article" date="2013" name="Genome Announc.">
        <title>Draft Genome Sequence of Sphingobium ummariense Strain RL-3, a Hexachlorocyclohexane-Degrading Bacterium.</title>
        <authorList>
            <person name="Kohli P."/>
            <person name="Dua A."/>
            <person name="Sangwan N."/>
            <person name="Oldach P."/>
            <person name="Khurana J.P."/>
            <person name="Lal R."/>
        </authorList>
    </citation>
    <scope>NUCLEOTIDE SEQUENCE [LARGE SCALE GENOMIC DNA]</scope>
    <source>
        <strain evidence="4 5">RL-3</strain>
    </source>
</reference>
<evidence type="ECO:0000256" key="3">
    <source>
        <dbReference type="SAM" id="SignalP"/>
    </source>
</evidence>
<name>T0ISB1_9SPHN</name>
<dbReference type="eggNOG" id="COG0327">
    <property type="taxonomic scope" value="Bacteria"/>
</dbReference>
<dbReference type="SUPFAM" id="SSF102705">
    <property type="entry name" value="NIF3 (NGG1p interacting factor 3)-like"/>
    <property type="match status" value="1"/>
</dbReference>
<dbReference type="Pfam" id="PF01784">
    <property type="entry name" value="DUF34_NIF3"/>
    <property type="match status" value="1"/>
</dbReference>
<proteinExistence type="inferred from homology"/>
<dbReference type="PROSITE" id="PS51318">
    <property type="entry name" value="TAT"/>
    <property type="match status" value="1"/>
</dbReference>
<comment type="caution">
    <text evidence="4">The sequence shown here is derived from an EMBL/GenBank/DDBJ whole genome shotgun (WGS) entry which is preliminary data.</text>
</comment>
<dbReference type="GO" id="GO:0046872">
    <property type="term" value="F:metal ion binding"/>
    <property type="evidence" value="ECO:0007669"/>
    <property type="project" value="UniProtKB-KW"/>
</dbReference>
<dbReference type="InterPro" id="IPR006311">
    <property type="entry name" value="TAT_signal"/>
</dbReference>
<gene>
    <name evidence="4" type="ORF">M529_13145</name>
</gene>